<sequence>MKIGLAQSKSVKGDIQANIENHLRLIEQALAQKADAVFFPELSLTGYEPELAAVLATTPEDVRFAVFQQMSDAHTLTIGVGMPIRTAKGIQITLLVFQPHQSLQTYAKQQLHADELPYFIAGDKQLLLWPDTLKVAPAICYESLQISHAESANALGAQVYLTSVAKSQKGIDKARTHYPLIARQYEMPVLMVNGVGYCDNFESAGNSGFWNSKGELVAALDNGSEGVLVVEVGEVGG</sequence>
<reference evidence="3 4" key="1">
    <citation type="submission" date="2019-02" db="EMBL/GenBank/DDBJ databases">
        <title>Bacterial novel species Emticicia sp. 17J42-9 isolated from soil.</title>
        <authorList>
            <person name="Jung H.-Y."/>
        </authorList>
    </citation>
    <scope>NUCLEOTIDE SEQUENCE [LARGE SCALE GENOMIC DNA]</scope>
    <source>
        <strain evidence="3 4">17J42-9</strain>
    </source>
</reference>
<dbReference type="InterPro" id="IPR003010">
    <property type="entry name" value="C-N_Hydrolase"/>
</dbReference>
<dbReference type="PANTHER" id="PTHR43674:SF2">
    <property type="entry name" value="BETA-UREIDOPROPIONASE"/>
    <property type="match status" value="1"/>
</dbReference>
<dbReference type="PANTHER" id="PTHR43674">
    <property type="entry name" value="NITRILASE C965.09-RELATED"/>
    <property type="match status" value="1"/>
</dbReference>
<dbReference type="RefSeq" id="WP_130023824.1">
    <property type="nucleotide sequence ID" value="NZ_SEWF01000060.1"/>
</dbReference>
<dbReference type="InterPro" id="IPR050345">
    <property type="entry name" value="Aliph_Amidase/BUP"/>
</dbReference>
<accession>A0A4Q5LTW5</accession>
<feature type="domain" description="CN hydrolase" evidence="2">
    <location>
        <begin position="1"/>
        <end position="234"/>
    </location>
</feature>
<dbReference type="PROSITE" id="PS50263">
    <property type="entry name" value="CN_HYDROLASE"/>
    <property type="match status" value="1"/>
</dbReference>
<dbReference type="SUPFAM" id="SSF56317">
    <property type="entry name" value="Carbon-nitrogen hydrolase"/>
    <property type="match status" value="1"/>
</dbReference>
<evidence type="ECO:0000256" key="1">
    <source>
        <dbReference type="ARBA" id="ARBA00022801"/>
    </source>
</evidence>
<protein>
    <submittedName>
        <fullName evidence="3">Carbon-nitrogen hydrolase family protein</fullName>
    </submittedName>
</protein>
<dbReference type="Proteomes" id="UP000293162">
    <property type="component" value="Unassembled WGS sequence"/>
</dbReference>
<evidence type="ECO:0000313" key="3">
    <source>
        <dbReference type="EMBL" id="RYU93014.1"/>
    </source>
</evidence>
<organism evidence="3 4">
    <name type="scientific">Emticicia agri</name>
    <dbReference type="NCBI Taxonomy" id="2492393"/>
    <lineage>
        <taxon>Bacteria</taxon>
        <taxon>Pseudomonadati</taxon>
        <taxon>Bacteroidota</taxon>
        <taxon>Cytophagia</taxon>
        <taxon>Cytophagales</taxon>
        <taxon>Leadbetterellaceae</taxon>
        <taxon>Emticicia</taxon>
    </lineage>
</organism>
<gene>
    <name evidence="3" type="ORF">EWM59_24175</name>
</gene>
<keyword evidence="1 3" id="KW-0378">Hydrolase</keyword>
<dbReference type="CDD" id="cd07197">
    <property type="entry name" value="nitrilase"/>
    <property type="match status" value="1"/>
</dbReference>
<dbReference type="GO" id="GO:0033388">
    <property type="term" value="P:putrescine biosynthetic process from arginine"/>
    <property type="evidence" value="ECO:0007669"/>
    <property type="project" value="TreeGrafter"/>
</dbReference>
<evidence type="ECO:0000313" key="4">
    <source>
        <dbReference type="Proteomes" id="UP000293162"/>
    </source>
</evidence>
<evidence type="ECO:0000259" key="2">
    <source>
        <dbReference type="PROSITE" id="PS50263"/>
    </source>
</evidence>
<comment type="caution">
    <text evidence="3">The sequence shown here is derived from an EMBL/GenBank/DDBJ whole genome shotgun (WGS) entry which is preliminary data.</text>
</comment>
<dbReference type="EMBL" id="SEWF01000060">
    <property type="protein sequence ID" value="RYU93014.1"/>
    <property type="molecule type" value="Genomic_DNA"/>
</dbReference>
<dbReference type="Gene3D" id="3.60.110.10">
    <property type="entry name" value="Carbon-nitrogen hydrolase"/>
    <property type="match status" value="1"/>
</dbReference>
<keyword evidence="4" id="KW-1185">Reference proteome</keyword>
<name>A0A4Q5LTW5_9BACT</name>
<dbReference type="InterPro" id="IPR036526">
    <property type="entry name" value="C-N_Hydrolase_sf"/>
</dbReference>
<dbReference type="OrthoDB" id="9803818at2"/>
<proteinExistence type="predicted"/>
<dbReference type="AlphaFoldDB" id="A0A4Q5LTW5"/>
<dbReference type="Pfam" id="PF00795">
    <property type="entry name" value="CN_hydrolase"/>
    <property type="match status" value="1"/>
</dbReference>
<dbReference type="GO" id="GO:0050126">
    <property type="term" value="F:N-carbamoylputrescine amidase activity"/>
    <property type="evidence" value="ECO:0007669"/>
    <property type="project" value="TreeGrafter"/>
</dbReference>